<evidence type="ECO:0000259" key="1">
    <source>
        <dbReference type="Pfam" id="PF13223"/>
    </source>
</evidence>
<evidence type="ECO:0000313" key="2">
    <source>
        <dbReference type="EMBL" id="MET3600060.1"/>
    </source>
</evidence>
<name>A0ABV2IAV9_9HYPH</name>
<feature type="domain" description="DUF4031" evidence="1">
    <location>
        <begin position="22"/>
        <end position="99"/>
    </location>
</feature>
<dbReference type="RefSeq" id="WP_354434084.1">
    <property type="nucleotide sequence ID" value="NZ_JBEPLY010000005.1"/>
</dbReference>
<dbReference type="Pfam" id="PF13223">
    <property type="entry name" value="DUF4031"/>
    <property type="match status" value="1"/>
</dbReference>
<evidence type="ECO:0000313" key="3">
    <source>
        <dbReference type="Proteomes" id="UP001549164"/>
    </source>
</evidence>
<accession>A0ABV2IAV9</accession>
<comment type="caution">
    <text evidence="2">The sequence shown here is derived from an EMBL/GenBank/DDBJ whole genome shotgun (WGS) entry which is preliminary data.</text>
</comment>
<dbReference type="EMBL" id="JBEPLY010000005">
    <property type="protein sequence ID" value="MET3600060.1"/>
    <property type="molecule type" value="Genomic_DNA"/>
</dbReference>
<dbReference type="InterPro" id="IPR025109">
    <property type="entry name" value="DUF4031"/>
</dbReference>
<dbReference type="Proteomes" id="UP001549164">
    <property type="component" value="Unassembled WGS sequence"/>
</dbReference>
<keyword evidence="3" id="KW-1185">Reference proteome</keyword>
<gene>
    <name evidence="2" type="ORF">ABID12_002000</name>
</gene>
<protein>
    <recommendedName>
        <fullName evidence="1">DUF4031 domain-containing protein</fullName>
    </recommendedName>
</protein>
<proteinExistence type="predicted"/>
<sequence length="102" mass="11795">MPRFKYDDPLTLEIGNNTVMAVYVDDMKWPFKGMVMCHMLADTSAELHAMADLLGMERRWVQYPGTAKEHYDIPMSRRVVAVEAGAVEVSWRFMVGLIRSRR</sequence>
<organism evidence="2 3">
    <name type="scientific">Martelella mangrovi</name>
    <dbReference type="NCBI Taxonomy" id="1397477"/>
    <lineage>
        <taxon>Bacteria</taxon>
        <taxon>Pseudomonadati</taxon>
        <taxon>Pseudomonadota</taxon>
        <taxon>Alphaproteobacteria</taxon>
        <taxon>Hyphomicrobiales</taxon>
        <taxon>Aurantimonadaceae</taxon>
        <taxon>Martelella</taxon>
    </lineage>
</organism>
<reference evidence="2 3" key="1">
    <citation type="submission" date="2024-06" db="EMBL/GenBank/DDBJ databases">
        <title>Genomic Encyclopedia of Type Strains, Phase IV (KMG-IV): sequencing the most valuable type-strain genomes for metagenomic binning, comparative biology and taxonomic classification.</title>
        <authorList>
            <person name="Goeker M."/>
        </authorList>
    </citation>
    <scope>NUCLEOTIDE SEQUENCE [LARGE SCALE GENOMIC DNA]</scope>
    <source>
        <strain evidence="2 3">DSM 28102</strain>
    </source>
</reference>